<keyword evidence="2" id="KW-0812">Transmembrane</keyword>
<dbReference type="STRING" id="1522189.A0A316WDF7"/>
<feature type="transmembrane region" description="Helical" evidence="2">
    <location>
        <begin position="106"/>
        <end position="127"/>
    </location>
</feature>
<dbReference type="EMBL" id="KZ819353">
    <property type="protein sequence ID" value="PWN45883.1"/>
    <property type="molecule type" value="Genomic_DNA"/>
</dbReference>
<gene>
    <name evidence="3" type="ORF">IE81DRAFT_319725</name>
</gene>
<accession>A0A316WDF7</accession>
<evidence type="ECO:0000313" key="4">
    <source>
        <dbReference type="Proteomes" id="UP000245783"/>
    </source>
</evidence>
<keyword evidence="2" id="KW-0472">Membrane</keyword>
<feature type="region of interest" description="Disordered" evidence="1">
    <location>
        <begin position="252"/>
        <end position="351"/>
    </location>
</feature>
<keyword evidence="4" id="KW-1185">Reference proteome</keyword>
<dbReference type="Proteomes" id="UP000245783">
    <property type="component" value="Unassembled WGS sequence"/>
</dbReference>
<feature type="transmembrane region" description="Helical" evidence="2">
    <location>
        <begin position="73"/>
        <end position="94"/>
    </location>
</feature>
<dbReference type="OrthoDB" id="3352285at2759"/>
<organism evidence="3 4">
    <name type="scientific">Ceraceosorus guamensis</name>
    <dbReference type="NCBI Taxonomy" id="1522189"/>
    <lineage>
        <taxon>Eukaryota</taxon>
        <taxon>Fungi</taxon>
        <taxon>Dikarya</taxon>
        <taxon>Basidiomycota</taxon>
        <taxon>Ustilaginomycotina</taxon>
        <taxon>Exobasidiomycetes</taxon>
        <taxon>Ceraceosorales</taxon>
        <taxon>Ceraceosoraceae</taxon>
        <taxon>Ceraceosorus</taxon>
    </lineage>
</organism>
<feature type="compositionally biased region" description="Basic and acidic residues" evidence="1">
    <location>
        <begin position="318"/>
        <end position="335"/>
    </location>
</feature>
<feature type="transmembrane region" description="Helical" evidence="2">
    <location>
        <begin position="36"/>
        <end position="53"/>
    </location>
</feature>
<dbReference type="InParanoid" id="A0A316WDF7"/>
<feature type="transmembrane region" description="Helical" evidence="2">
    <location>
        <begin position="185"/>
        <end position="207"/>
    </location>
</feature>
<protein>
    <submittedName>
        <fullName evidence="3">Uncharacterized protein</fullName>
    </submittedName>
</protein>
<keyword evidence="2" id="KW-1133">Transmembrane helix</keyword>
<evidence type="ECO:0000256" key="2">
    <source>
        <dbReference type="SAM" id="Phobius"/>
    </source>
</evidence>
<name>A0A316WDF7_9BASI</name>
<proteinExistence type="predicted"/>
<dbReference type="GeneID" id="37034682"/>
<sequence length="351" mass="37808">MQHELPYNSGYPSTSRPAAPPPAYTRFVQRMSLRPVLLFTTLIGAVYLIIIAAGEFRAAGEDHLPGNLKTVNIVQGALFLGAAGIELFGFVAAYSIRLPLARTYSLLSVAGVAAIAAAQLLGIVTHWTSKAAIIDSCTTRNTGRSQPSDSYWIWEFNDTDNGAPLTDVQARSYCERRWNSQSAPLIIAFVLVLLLGLLLVFFSFAFVRQISDPSAAYVGRGRTQVAPSATHYQQSAPYDGYAQGPYSYPPGAGAPGVYQPPAGAPPGYGGRQSEDWEDDYKTPGGPHDTYAEGHDNPYGDNQAVGRPGSSRGAYTYGDDERHKSDDTLRGQDEPKGQQTSGTRVSDAPPRI</sequence>
<evidence type="ECO:0000313" key="3">
    <source>
        <dbReference type="EMBL" id="PWN45883.1"/>
    </source>
</evidence>
<feature type="compositionally biased region" description="Low complexity" evidence="1">
    <location>
        <begin position="252"/>
        <end position="261"/>
    </location>
</feature>
<dbReference type="AlphaFoldDB" id="A0A316WDF7"/>
<evidence type="ECO:0000256" key="1">
    <source>
        <dbReference type="SAM" id="MobiDB-lite"/>
    </source>
</evidence>
<dbReference type="RefSeq" id="XP_025373043.1">
    <property type="nucleotide sequence ID" value="XM_025512812.1"/>
</dbReference>
<reference evidence="3 4" key="1">
    <citation type="journal article" date="2018" name="Mol. Biol. Evol.">
        <title>Broad Genomic Sampling Reveals a Smut Pathogenic Ancestry of the Fungal Clade Ustilaginomycotina.</title>
        <authorList>
            <person name="Kijpornyongpan T."/>
            <person name="Mondo S.J."/>
            <person name="Barry K."/>
            <person name="Sandor L."/>
            <person name="Lee J."/>
            <person name="Lipzen A."/>
            <person name="Pangilinan J."/>
            <person name="LaButti K."/>
            <person name="Hainaut M."/>
            <person name="Henrissat B."/>
            <person name="Grigoriev I.V."/>
            <person name="Spatafora J.W."/>
            <person name="Aime M.C."/>
        </authorList>
    </citation>
    <scope>NUCLEOTIDE SEQUENCE [LARGE SCALE GENOMIC DNA]</scope>
    <source>
        <strain evidence="3 4">MCA 4658</strain>
    </source>
</reference>